<name>A0ABU1NN44_9BACL</name>
<evidence type="ECO:0000313" key="3">
    <source>
        <dbReference type="EMBL" id="MDR6548881.1"/>
    </source>
</evidence>
<keyword evidence="2" id="KW-0812">Transmembrane</keyword>
<feature type="transmembrane region" description="Helical" evidence="2">
    <location>
        <begin position="6"/>
        <end position="25"/>
    </location>
</feature>
<keyword evidence="4" id="KW-1185">Reference proteome</keyword>
<protein>
    <submittedName>
        <fullName evidence="3">Uncharacterized protein</fullName>
    </submittedName>
</protein>
<organism evidence="3 4">
    <name type="scientific">Paenibacillus qinlingensis</name>
    <dbReference type="NCBI Taxonomy" id="1837343"/>
    <lineage>
        <taxon>Bacteria</taxon>
        <taxon>Bacillati</taxon>
        <taxon>Bacillota</taxon>
        <taxon>Bacilli</taxon>
        <taxon>Bacillales</taxon>
        <taxon>Paenibacillaceae</taxon>
        <taxon>Paenibacillus</taxon>
    </lineage>
</organism>
<evidence type="ECO:0000256" key="1">
    <source>
        <dbReference type="SAM" id="MobiDB-lite"/>
    </source>
</evidence>
<evidence type="ECO:0000313" key="4">
    <source>
        <dbReference type="Proteomes" id="UP001267290"/>
    </source>
</evidence>
<evidence type="ECO:0000256" key="2">
    <source>
        <dbReference type="SAM" id="Phobius"/>
    </source>
</evidence>
<feature type="compositionally biased region" description="Polar residues" evidence="1">
    <location>
        <begin position="34"/>
        <end position="44"/>
    </location>
</feature>
<gene>
    <name evidence="3" type="ORF">J2736_000064</name>
</gene>
<feature type="compositionally biased region" description="Basic and acidic residues" evidence="1">
    <location>
        <begin position="61"/>
        <end position="72"/>
    </location>
</feature>
<comment type="caution">
    <text evidence="3">The sequence shown here is derived from an EMBL/GenBank/DDBJ whole genome shotgun (WGS) entry which is preliminary data.</text>
</comment>
<feature type="region of interest" description="Disordered" evidence="1">
    <location>
        <begin position="34"/>
        <end position="72"/>
    </location>
</feature>
<dbReference type="RefSeq" id="WP_310222415.1">
    <property type="nucleotide sequence ID" value="NZ_JAVDSB010000001.1"/>
</dbReference>
<accession>A0ABU1NN44</accession>
<dbReference type="EMBL" id="JAVDSB010000001">
    <property type="protein sequence ID" value="MDR6548881.1"/>
    <property type="molecule type" value="Genomic_DNA"/>
</dbReference>
<reference evidence="3 4" key="1">
    <citation type="submission" date="2023-07" db="EMBL/GenBank/DDBJ databases">
        <title>Sorghum-associated microbial communities from plants grown in Nebraska, USA.</title>
        <authorList>
            <person name="Schachtman D."/>
        </authorList>
    </citation>
    <scope>NUCLEOTIDE SEQUENCE [LARGE SCALE GENOMIC DNA]</scope>
    <source>
        <strain evidence="3 4">CC258</strain>
    </source>
</reference>
<dbReference type="Proteomes" id="UP001267290">
    <property type="component" value="Unassembled WGS sequence"/>
</dbReference>
<keyword evidence="2" id="KW-0472">Membrane</keyword>
<proteinExistence type="predicted"/>
<sequence length="72" mass="8334">MQLNWRRIILVIVCAECLFIYWNSLSTMSFKKQQTTQLGPTNQPKAPLTHIPQQIPNNPRIDSDLHTKEKAS</sequence>
<keyword evidence="2" id="KW-1133">Transmembrane helix</keyword>